<evidence type="ECO:0000313" key="7">
    <source>
        <dbReference type="Proteomes" id="UP000284465"/>
    </source>
</evidence>
<dbReference type="InterPro" id="IPR020843">
    <property type="entry name" value="ER"/>
</dbReference>
<name>A0A1Q6SFG7_9FIRM</name>
<evidence type="ECO:0000259" key="5">
    <source>
        <dbReference type="SMART" id="SM00829"/>
    </source>
</evidence>
<dbReference type="Pfam" id="PF08240">
    <property type="entry name" value="ADH_N"/>
    <property type="match status" value="1"/>
</dbReference>
<dbReference type="SUPFAM" id="SSF50129">
    <property type="entry name" value="GroES-like"/>
    <property type="match status" value="1"/>
</dbReference>
<dbReference type="InterPro" id="IPR011032">
    <property type="entry name" value="GroES-like_sf"/>
</dbReference>
<dbReference type="GO" id="GO:0046872">
    <property type="term" value="F:metal ion binding"/>
    <property type="evidence" value="ECO:0007669"/>
    <property type="project" value="UniProtKB-KW"/>
</dbReference>
<dbReference type="GeneID" id="61432091"/>
<dbReference type="Gene3D" id="3.90.180.10">
    <property type="entry name" value="Medium-chain alcohol dehydrogenases, catalytic domain"/>
    <property type="match status" value="1"/>
</dbReference>
<proteinExistence type="inferred from homology"/>
<reference evidence="6 7" key="1">
    <citation type="submission" date="2018-08" db="EMBL/GenBank/DDBJ databases">
        <title>A genome reference for cultivated species of the human gut microbiota.</title>
        <authorList>
            <person name="Zou Y."/>
            <person name="Xue W."/>
            <person name="Luo G."/>
        </authorList>
    </citation>
    <scope>NUCLEOTIDE SEQUENCE [LARGE SCALE GENOMIC DNA]</scope>
    <source>
        <strain evidence="6 7">AM43-11</strain>
    </source>
</reference>
<evidence type="ECO:0000256" key="4">
    <source>
        <dbReference type="ARBA" id="ARBA00022833"/>
    </source>
</evidence>
<dbReference type="InterPro" id="IPR036291">
    <property type="entry name" value="NAD(P)-bd_dom_sf"/>
</dbReference>
<dbReference type="Proteomes" id="UP000284465">
    <property type="component" value="Unassembled WGS sequence"/>
</dbReference>
<dbReference type="InterPro" id="IPR013154">
    <property type="entry name" value="ADH-like_N"/>
</dbReference>
<dbReference type="InterPro" id="IPR013149">
    <property type="entry name" value="ADH-like_C"/>
</dbReference>
<comment type="cofactor">
    <cofactor evidence="1">
        <name>Zn(2+)</name>
        <dbReference type="ChEBI" id="CHEBI:29105"/>
    </cofactor>
</comment>
<dbReference type="PANTHER" id="PTHR42813:SF4">
    <property type="entry name" value="NADP-DEPENDENT ISOPROPANOL DEHYDROGENASE"/>
    <property type="match status" value="1"/>
</dbReference>
<organism evidence="6 7">
    <name type="scientific">Roseburia intestinalis</name>
    <dbReference type="NCBI Taxonomy" id="166486"/>
    <lineage>
        <taxon>Bacteria</taxon>
        <taxon>Bacillati</taxon>
        <taxon>Bacillota</taxon>
        <taxon>Clostridia</taxon>
        <taxon>Lachnospirales</taxon>
        <taxon>Lachnospiraceae</taxon>
        <taxon>Roseburia</taxon>
    </lineage>
</organism>
<evidence type="ECO:0000256" key="3">
    <source>
        <dbReference type="ARBA" id="ARBA00022723"/>
    </source>
</evidence>
<comment type="similarity">
    <text evidence="2">Belongs to the zinc-containing alcohol dehydrogenase family.</text>
</comment>
<protein>
    <submittedName>
        <fullName evidence="6">NAD(P)-dependent alcohol dehydrogenase</fullName>
    </submittedName>
</protein>
<dbReference type="SMART" id="SM00829">
    <property type="entry name" value="PKS_ER"/>
    <property type="match status" value="1"/>
</dbReference>
<sequence length="353" mass="37892">MKAFVLAEPGKVKWFDAPEPQLVPYGAILKPVAVTPCSSDVHTVFGGGSKKQDNLVLGHECIAEVVSVGENVCDFKTGDRVAVPAITPDWREKSIQEGNDRHASAPFSGHQLGRTQPGVFSERFLIKDADTTLAHIPQKISEEQALMSVDVVTTGFTGAEYADIKIGDTVCVIGIGPIGLMAVAGAKLRGAARIIAVGTRPKCVQLAKYYGATDVLSYKEGDIVQQVKELTNGIGVDATIIAGGTAEVLTQAYDMTRYGIGTISNINYFGGTGYLPLPIFSGGRGMCGKTLHMELAKGGRARIERIMSMIEFGRVDPTPLVTHHLYGLDKVEEALYLMRDKPADLVKVMVHCE</sequence>
<feature type="domain" description="Enoyl reductase (ER)" evidence="5">
    <location>
        <begin position="7"/>
        <end position="350"/>
    </location>
</feature>
<keyword evidence="3" id="KW-0479">Metal-binding</keyword>
<dbReference type="AlphaFoldDB" id="A0A1Q6SFG7"/>
<evidence type="ECO:0000313" key="6">
    <source>
        <dbReference type="EMBL" id="RHA67605.1"/>
    </source>
</evidence>
<dbReference type="Gene3D" id="3.40.50.720">
    <property type="entry name" value="NAD(P)-binding Rossmann-like Domain"/>
    <property type="match status" value="1"/>
</dbReference>
<evidence type="ECO:0000256" key="1">
    <source>
        <dbReference type="ARBA" id="ARBA00001947"/>
    </source>
</evidence>
<comment type="caution">
    <text evidence="6">The sequence shown here is derived from an EMBL/GenBank/DDBJ whole genome shotgun (WGS) entry which is preliminary data.</text>
</comment>
<evidence type="ECO:0000256" key="2">
    <source>
        <dbReference type="ARBA" id="ARBA00008072"/>
    </source>
</evidence>
<dbReference type="Pfam" id="PF00107">
    <property type="entry name" value="ADH_zinc_N"/>
    <property type="match status" value="1"/>
</dbReference>
<keyword evidence="4" id="KW-0862">Zinc</keyword>
<dbReference type="EMBL" id="QSFP01000007">
    <property type="protein sequence ID" value="RHA67605.1"/>
    <property type="molecule type" value="Genomic_DNA"/>
</dbReference>
<accession>A0A1Q6SFG7</accession>
<dbReference type="RefSeq" id="WP_006856639.1">
    <property type="nucleotide sequence ID" value="NZ_CP102289.1"/>
</dbReference>
<dbReference type="PANTHER" id="PTHR42813">
    <property type="entry name" value="ZINC-TYPE ALCOHOL DEHYDROGENASE-LIKE"/>
    <property type="match status" value="1"/>
</dbReference>
<gene>
    <name evidence="6" type="ORF">DW927_07720</name>
</gene>
<dbReference type="GO" id="GO:0016491">
    <property type="term" value="F:oxidoreductase activity"/>
    <property type="evidence" value="ECO:0007669"/>
    <property type="project" value="InterPro"/>
</dbReference>
<dbReference type="SUPFAM" id="SSF51735">
    <property type="entry name" value="NAD(P)-binding Rossmann-fold domains"/>
    <property type="match status" value="1"/>
</dbReference>